<gene>
    <name evidence="1" type="ORF">K0M31_002673</name>
</gene>
<proteinExistence type="predicted"/>
<organism evidence="1 2">
    <name type="scientific">Melipona bicolor</name>
    <dbReference type="NCBI Taxonomy" id="60889"/>
    <lineage>
        <taxon>Eukaryota</taxon>
        <taxon>Metazoa</taxon>
        <taxon>Ecdysozoa</taxon>
        <taxon>Arthropoda</taxon>
        <taxon>Hexapoda</taxon>
        <taxon>Insecta</taxon>
        <taxon>Pterygota</taxon>
        <taxon>Neoptera</taxon>
        <taxon>Endopterygota</taxon>
        <taxon>Hymenoptera</taxon>
        <taxon>Apocrita</taxon>
        <taxon>Aculeata</taxon>
        <taxon>Apoidea</taxon>
        <taxon>Anthophila</taxon>
        <taxon>Apidae</taxon>
        <taxon>Melipona</taxon>
    </lineage>
</organism>
<evidence type="ECO:0000313" key="1">
    <source>
        <dbReference type="EMBL" id="KAK1128203.1"/>
    </source>
</evidence>
<keyword evidence="2" id="KW-1185">Reference proteome</keyword>
<evidence type="ECO:0000313" key="2">
    <source>
        <dbReference type="Proteomes" id="UP001177670"/>
    </source>
</evidence>
<accession>A0AA40KPQ0</accession>
<reference evidence="1" key="1">
    <citation type="submission" date="2021-10" db="EMBL/GenBank/DDBJ databases">
        <title>Melipona bicolor Genome sequencing and assembly.</title>
        <authorList>
            <person name="Araujo N.S."/>
            <person name="Arias M.C."/>
        </authorList>
    </citation>
    <scope>NUCLEOTIDE SEQUENCE</scope>
    <source>
        <strain evidence="1">USP_2M_L1-L4_2017</strain>
        <tissue evidence="1">Whole body</tissue>
    </source>
</reference>
<protein>
    <submittedName>
        <fullName evidence="1">Uncharacterized protein</fullName>
    </submittedName>
</protein>
<comment type="caution">
    <text evidence="1">The sequence shown here is derived from an EMBL/GenBank/DDBJ whole genome shotgun (WGS) entry which is preliminary data.</text>
</comment>
<dbReference type="AlphaFoldDB" id="A0AA40KPQ0"/>
<name>A0AA40KPQ0_9HYME</name>
<feature type="non-terminal residue" evidence="1">
    <location>
        <position position="1"/>
    </location>
</feature>
<dbReference type="EMBL" id="JAHYIQ010000010">
    <property type="protein sequence ID" value="KAK1128203.1"/>
    <property type="molecule type" value="Genomic_DNA"/>
</dbReference>
<dbReference type="Proteomes" id="UP001177670">
    <property type="component" value="Unassembled WGS sequence"/>
</dbReference>
<sequence>AERTVESILEMLLSNEVRTMSIPKYVRHTQSIILEYNSRYLLLSARKSSLVTSPSEWT</sequence>